<name>X0WEZ6_9ZZZZ</name>
<reference evidence="1" key="1">
    <citation type="journal article" date="2014" name="Front. Microbiol.">
        <title>High frequency of phylogenetically diverse reductive dehalogenase-homologous genes in deep subseafloor sedimentary metagenomes.</title>
        <authorList>
            <person name="Kawai M."/>
            <person name="Futagami T."/>
            <person name="Toyoda A."/>
            <person name="Takaki Y."/>
            <person name="Nishi S."/>
            <person name="Hori S."/>
            <person name="Arai W."/>
            <person name="Tsubouchi T."/>
            <person name="Morono Y."/>
            <person name="Uchiyama I."/>
            <person name="Ito T."/>
            <person name="Fujiyama A."/>
            <person name="Inagaki F."/>
            <person name="Takami H."/>
        </authorList>
    </citation>
    <scope>NUCLEOTIDE SEQUENCE</scope>
    <source>
        <strain evidence="1">Expedition CK06-06</strain>
    </source>
</reference>
<proteinExistence type="predicted"/>
<sequence>ADFLEAKFGERPKRILPECAAGPESERAKTDPWTVAVVILAVPNAILAATDLAKRLGIKQKAEDLISGLREIVTRHLEIRIYVSRKGRSIRADRAQSADIIQLAEPNGDEAKPQRKEKP</sequence>
<organism evidence="1">
    <name type="scientific">marine sediment metagenome</name>
    <dbReference type="NCBI Taxonomy" id="412755"/>
    <lineage>
        <taxon>unclassified sequences</taxon>
        <taxon>metagenomes</taxon>
        <taxon>ecological metagenomes</taxon>
    </lineage>
</organism>
<gene>
    <name evidence="1" type="ORF">S01H1_51263</name>
</gene>
<comment type="caution">
    <text evidence="1">The sequence shown here is derived from an EMBL/GenBank/DDBJ whole genome shotgun (WGS) entry which is preliminary data.</text>
</comment>
<feature type="non-terminal residue" evidence="1">
    <location>
        <position position="1"/>
    </location>
</feature>
<dbReference type="AlphaFoldDB" id="X0WEZ6"/>
<dbReference type="EMBL" id="BARS01033076">
    <property type="protein sequence ID" value="GAG21772.1"/>
    <property type="molecule type" value="Genomic_DNA"/>
</dbReference>
<evidence type="ECO:0000313" key="1">
    <source>
        <dbReference type="EMBL" id="GAG21772.1"/>
    </source>
</evidence>
<accession>X0WEZ6</accession>
<protein>
    <submittedName>
        <fullName evidence="1">Uncharacterized protein</fullName>
    </submittedName>
</protein>